<gene>
    <name evidence="1" type="ORF">KHLLAP_LOCUS8949</name>
</gene>
<organism evidence="1 2">
    <name type="scientific">Anthostomella pinea</name>
    <dbReference type="NCBI Taxonomy" id="933095"/>
    <lineage>
        <taxon>Eukaryota</taxon>
        <taxon>Fungi</taxon>
        <taxon>Dikarya</taxon>
        <taxon>Ascomycota</taxon>
        <taxon>Pezizomycotina</taxon>
        <taxon>Sordariomycetes</taxon>
        <taxon>Xylariomycetidae</taxon>
        <taxon>Xylariales</taxon>
        <taxon>Xylariaceae</taxon>
        <taxon>Anthostomella</taxon>
    </lineage>
</organism>
<accession>A0AAI8VP32</accession>
<evidence type="ECO:0000313" key="2">
    <source>
        <dbReference type="Proteomes" id="UP001295740"/>
    </source>
</evidence>
<proteinExistence type="predicted"/>
<dbReference type="EMBL" id="CAUWAG010000012">
    <property type="protein sequence ID" value="CAJ2508481.1"/>
    <property type="molecule type" value="Genomic_DNA"/>
</dbReference>
<reference evidence="1" key="1">
    <citation type="submission" date="2023-10" db="EMBL/GenBank/DDBJ databases">
        <authorList>
            <person name="Hackl T."/>
        </authorList>
    </citation>
    <scope>NUCLEOTIDE SEQUENCE</scope>
</reference>
<dbReference type="AlphaFoldDB" id="A0AAI8VP32"/>
<evidence type="ECO:0000313" key="1">
    <source>
        <dbReference type="EMBL" id="CAJ2508481.1"/>
    </source>
</evidence>
<dbReference type="Proteomes" id="UP001295740">
    <property type="component" value="Unassembled WGS sequence"/>
</dbReference>
<comment type="caution">
    <text evidence="1">The sequence shown here is derived from an EMBL/GenBank/DDBJ whole genome shotgun (WGS) entry which is preliminary data.</text>
</comment>
<sequence length="69" mass="7722">MGMTLDGDISHDVSVRAERIRQRGIADSMRYYRALGFRRVGTSGYFAWISAADHASKALEAKDDYDPPV</sequence>
<keyword evidence="2" id="KW-1185">Reference proteome</keyword>
<protein>
    <submittedName>
        <fullName evidence="1">Uu.00g135070.m01.CDS01</fullName>
    </submittedName>
</protein>
<name>A0AAI8VP32_9PEZI</name>